<dbReference type="AlphaFoldDB" id="A0A5C7HYR4"/>
<dbReference type="Pfam" id="PF03662">
    <property type="entry name" value="Glyco_hydro_79n"/>
    <property type="match status" value="2"/>
</dbReference>
<dbReference type="Proteomes" id="UP000323000">
    <property type="component" value="Chromosome 5"/>
</dbReference>
<feature type="signal peptide" evidence="2">
    <location>
        <begin position="1"/>
        <end position="25"/>
    </location>
</feature>
<sequence length="731" mass="80993">MMISFAPLWTGGLLRNVIMVHAAGAELLCSIWYLDQLGMASAHDTKTYCRQTLIGGNYGLLNTTTFVPNPDYYSALLWHRLMGRNVLSTSFSGTKKIRAYAHCAKQSKGITLLLINLDNSTTVQANVKFNNTSSLRHKHKVHKKHFIELPQGSVNGNSREEYHLTAKDGNIHSQTMLLNGNILIVNSSGDIPPLEPLLVNSTEAIKESESSVFIDGKTVIGRIDDDFICTTLDWWPPEKCDYGTCSWGRASLLNLCSSLAPINGKKCSANKLFWDQKDTCLCSLRETIDNSTTVQANVKFNNTSSLRHKHKAHKKHFITLPQGSVTSPTRKERYLDQLGMASAHDTKTYCRQTLIGGNYGLLNTTTFVPNPDYYSALLWHRLMGKNVLSTSFSGTKKIRSYAHCAKQSEGITLLLINLDNSTTVQANVKFNNTSGLRHKIKAHRKYVIELPQGSVNGNSREEYHLTAKDGNIHSQTMLLNGNILSVNSSGDIPPLEPLLVNSTEAIKESESSVFIDGKTVIGRIDDDFICTTLDCWPPEKCDYGTCSWGRASLLNLTLIGGNYGLLNTTTFIPNPDYYSALLWHRLMGKNVLSTSFSGTKKIRAYAHCAKQSKGITLLLINLDNSTTVQANVKFNNTSSLRHKIKAHRKHVIELPQGSVNGNSREEYHLTAKDGNIHSQTMLLNGNILSVNSSGNIPPLEPLLVNPTEAIKVAPFSIVFVHMPYIDLPACR</sequence>
<evidence type="ECO:0000313" key="3">
    <source>
        <dbReference type="EMBL" id="TXG61914.1"/>
    </source>
</evidence>
<evidence type="ECO:0000256" key="1">
    <source>
        <dbReference type="ARBA" id="ARBA00009800"/>
    </source>
</evidence>
<dbReference type="GO" id="GO:0009505">
    <property type="term" value="C:plant-type cell wall"/>
    <property type="evidence" value="ECO:0007669"/>
    <property type="project" value="TreeGrafter"/>
</dbReference>
<proteinExistence type="inferred from homology"/>
<keyword evidence="4" id="KW-1185">Reference proteome</keyword>
<dbReference type="GO" id="GO:0016020">
    <property type="term" value="C:membrane"/>
    <property type="evidence" value="ECO:0007669"/>
    <property type="project" value="InterPro"/>
</dbReference>
<evidence type="ECO:0000256" key="2">
    <source>
        <dbReference type="SAM" id="SignalP"/>
    </source>
</evidence>
<dbReference type="Gene3D" id="3.20.20.80">
    <property type="entry name" value="Glycosidases"/>
    <property type="match status" value="2"/>
</dbReference>
<dbReference type="PANTHER" id="PTHR14363">
    <property type="entry name" value="HEPARANASE-RELATED"/>
    <property type="match status" value="1"/>
</dbReference>
<organism evidence="3 4">
    <name type="scientific">Acer yangbiense</name>
    <dbReference type="NCBI Taxonomy" id="1000413"/>
    <lineage>
        <taxon>Eukaryota</taxon>
        <taxon>Viridiplantae</taxon>
        <taxon>Streptophyta</taxon>
        <taxon>Embryophyta</taxon>
        <taxon>Tracheophyta</taxon>
        <taxon>Spermatophyta</taxon>
        <taxon>Magnoliopsida</taxon>
        <taxon>eudicotyledons</taxon>
        <taxon>Gunneridae</taxon>
        <taxon>Pentapetalae</taxon>
        <taxon>rosids</taxon>
        <taxon>malvids</taxon>
        <taxon>Sapindales</taxon>
        <taxon>Sapindaceae</taxon>
        <taxon>Hippocastanoideae</taxon>
        <taxon>Acereae</taxon>
        <taxon>Acer</taxon>
    </lineage>
</organism>
<reference evidence="4" key="1">
    <citation type="journal article" date="2019" name="Gigascience">
        <title>De novo genome assembly of the endangered Acer yangbiense, a plant species with extremely small populations endemic to Yunnan Province, China.</title>
        <authorList>
            <person name="Yang J."/>
            <person name="Wariss H.M."/>
            <person name="Tao L."/>
            <person name="Zhang R."/>
            <person name="Yun Q."/>
            <person name="Hollingsworth P."/>
            <person name="Dao Z."/>
            <person name="Luo G."/>
            <person name="Guo H."/>
            <person name="Ma Y."/>
            <person name="Sun W."/>
        </authorList>
    </citation>
    <scope>NUCLEOTIDE SEQUENCE [LARGE SCALE GENOMIC DNA]</scope>
    <source>
        <strain evidence="4">cv. Malutang</strain>
    </source>
</reference>
<feature type="chain" id="PRO_5022733118" evidence="2">
    <location>
        <begin position="26"/>
        <end position="731"/>
    </location>
</feature>
<dbReference type="GO" id="GO:0004566">
    <property type="term" value="F:beta-glucuronidase activity"/>
    <property type="evidence" value="ECO:0007669"/>
    <property type="project" value="TreeGrafter"/>
</dbReference>
<comment type="caution">
    <text evidence="3">The sequence shown here is derived from an EMBL/GenBank/DDBJ whole genome shotgun (WGS) entry which is preliminary data.</text>
</comment>
<dbReference type="SUPFAM" id="SSF51445">
    <property type="entry name" value="(Trans)glycosidases"/>
    <property type="match status" value="2"/>
</dbReference>
<dbReference type="InterPro" id="IPR017853">
    <property type="entry name" value="GH"/>
</dbReference>
<dbReference type="PANTHER" id="PTHR14363:SF17">
    <property type="entry name" value="HEPARANASE-LIKE PROTEIN 3"/>
    <property type="match status" value="1"/>
</dbReference>
<name>A0A5C7HYR4_9ROSI</name>
<comment type="similarity">
    <text evidence="1">Belongs to the glycosyl hydrolase 79 family.</text>
</comment>
<accession>A0A5C7HYR4</accession>
<dbReference type="OrthoDB" id="1727988at2759"/>
<gene>
    <name evidence="3" type="ORF">EZV62_013277</name>
</gene>
<protein>
    <submittedName>
        <fullName evidence="3">Uncharacterized protein</fullName>
    </submittedName>
</protein>
<evidence type="ECO:0000313" key="4">
    <source>
        <dbReference type="Proteomes" id="UP000323000"/>
    </source>
</evidence>
<dbReference type="InterPro" id="IPR005199">
    <property type="entry name" value="Glyco_hydro_79"/>
</dbReference>
<keyword evidence="2" id="KW-0732">Signal</keyword>
<dbReference type="EMBL" id="VAHF01000005">
    <property type="protein sequence ID" value="TXG61914.1"/>
    <property type="molecule type" value="Genomic_DNA"/>
</dbReference>